<feature type="compositionally biased region" description="Acidic residues" evidence="1">
    <location>
        <begin position="42"/>
        <end position="58"/>
    </location>
</feature>
<feature type="compositionally biased region" description="Basic and acidic residues" evidence="1">
    <location>
        <begin position="197"/>
        <end position="213"/>
    </location>
</feature>
<accession>A0A1R1X895</accession>
<gene>
    <name evidence="2" type="ORF">AYI69_g10073</name>
</gene>
<feature type="region of interest" description="Disordered" evidence="1">
    <location>
        <begin position="1"/>
        <end position="213"/>
    </location>
</feature>
<keyword evidence="3" id="KW-1185">Reference proteome</keyword>
<dbReference type="EMBL" id="LSSM01006392">
    <property type="protein sequence ID" value="OMJ10857.1"/>
    <property type="molecule type" value="Genomic_DNA"/>
</dbReference>
<proteinExistence type="predicted"/>
<evidence type="ECO:0000313" key="3">
    <source>
        <dbReference type="Proteomes" id="UP000187429"/>
    </source>
</evidence>
<comment type="caution">
    <text evidence="2">The sequence shown here is derived from an EMBL/GenBank/DDBJ whole genome shotgun (WGS) entry which is preliminary data.</text>
</comment>
<protein>
    <submittedName>
        <fullName evidence="2">Uncharacterized protein</fullName>
    </submittedName>
</protein>
<reference evidence="3" key="1">
    <citation type="submission" date="2017-01" db="EMBL/GenBank/DDBJ databases">
        <authorList>
            <person name="Wang Y."/>
            <person name="White M."/>
            <person name="Kvist S."/>
            <person name="Moncalvo J.-M."/>
        </authorList>
    </citation>
    <scope>NUCLEOTIDE SEQUENCE [LARGE SCALE GENOMIC DNA]</scope>
    <source>
        <strain evidence="3">ID-206-W2</strain>
    </source>
</reference>
<dbReference type="AlphaFoldDB" id="A0A1R1X895"/>
<feature type="compositionally biased region" description="Low complexity" evidence="1">
    <location>
        <begin position="157"/>
        <end position="170"/>
    </location>
</feature>
<evidence type="ECO:0000313" key="2">
    <source>
        <dbReference type="EMBL" id="OMJ10857.1"/>
    </source>
</evidence>
<feature type="compositionally biased region" description="Low complexity" evidence="1">
    <location>
        <begin position="63"/>
        <end position="76"/>
    </location>
</feature>
<organism evidence="2 3">
    <name type="scientific">Smittium culicis</name>
    <dbReference type="NCBI Taxonomy" id="133412"/>
    <lineage>
        <taxon>Eukaryota</taxon>
        <taxon>Fungi</taxon>
        <taxon>Fungi incertae sedis</taxon>
        <taxon>Zoopagomycota</taxon>
        <taxon>Kickxellomycotina</taxon>
        <taxon>Harpellomycetes</taxon>
        <taxon>Harpellales</taxon>
        <taxon>Legeriomycetaceae</taxon>
        <taxon>Smittium</taxon>
    </lineage>
</organism>
<name>A0A1R1X895_9FUNG</name>
<feature type="compositionally biased region" description="Low complexity" evidence="1">
    <location>
        <begin position="8"/>
        <end position="20"/>
    </location>
</feature>
<feature type="compositionally biased region" description="Basic and acidic residues" evidence="1">
    <location>
        <begin position="77"/>
        <end position="104"/>
    </location>
</feature>
<feature type="compositionally biased region" description="Basic residues" evidence="1">
    <location>
        <begin position="122"/>
        <end position="139"/>
    </location>
</feature>
<dbReference type="Proteomes" id="UP000187429">
    <property type="component" value="Unassembled WGS sequence"/>
</dbReference>
<sequence length="419" mass="44595">MAKDKAKSAAAVKSTPAATDKQQAASDGSSKTRANVLQFLETLDDEDEDDDDDDDDEADVKPHAAAADPKPAADAAADAKNKRLDSRKVHDLLDQFTKDTETRRNQRPIGPADAARRLDHRSGRRAAHARRHVQVRARAARSAARPAGRRHRGAGGRRAQQQRQRWCQRWGRGDADAGRVHRQGGADEFQPVAAEDAGPRGGHDRTADPRARARDSAHCGECGEVAFASEDVSAAIAEFDGLASAVGDVGSLPVGYDAAFGAVTSIVHLLAKSGGAPEAPESPEAHDEQVGEPAVVYLAAQPFCVDYTDVLKVGGDSTGTDYRKVGFAVMLVDNAAKTRNVTFSQLLPVSAWQLPSPATTTTNTATATTTEANNDELQSVADDEDSKRIMNAECLMESLVLATKIVACEYISSLPTKPI</sequence>
<dbReference type="OrthoDB" id="5594977at2759"/>
<evidence type="ECO:0000256" key="1">
    <source>
        <dbReference type="SAM" id="MobiDB-lite"/>
    </source>
</evidence>
<feature type="compositionally biased region" description="Polar residues" evidence="1">
    <location>
        <begin position="21"/>
        <end position="35"/>
    </location>
</feature>